<dbReference type="Pfam" id="PF12680">
    <property type="entry name" value="SnoaL_2"/>
    <property type="match status" value="1"/>
</dbReference>
<dbReference type="AlphaFoldDB" id="A0A4Q0YUU3"/>
<organism evidence="2 3">
    <name type="scientific">Veronia nyctiphanis</name>
    <dbReference type="NCBI Taxonomy" id="1278244"/>
    <lineage>
        <taxon>Bacteria</taxon>
        <taxon>Pseudomonadati</taxon>
        <taxon>Pseudomonadota</taxon>
        <taxon>Gammaproteobacteria</taxon>
        <taxon>Vibrionales</taxon>
        <taxon>Vibrionaceae</taxon>
        <taxon>Veronia</taxon>
    </lineage>
</organism>
<accession>A0A4Q0YUU3</accession>
<dbReference type="EMBL" id="PEIB01000002">
    <property type="protein sequence ID" value="RXJ74595.1"/>
    <property type="molecule type" value="Genomic_DNA"/>
</dbReference>
<dbReference type="InterPro" id="IPR032710">
    <property type="entry name" value="NTF2-like_dom_sf"/>
</dbReference>
<dbReference type="Proteomes" id="UP000290287">
    <property type="component" value="Unassembled WGS sequence"/>
</dbReference>
<gene>
    <name evidence="2" type="ORF">CS022_03235</name>
</gene>
<reference evidence="2 3" key="1">
    <citation type="submission" date="2017-10" db="EMBL/GenBank/DDBJ databases">
        <title>Nyctiphanis sp. nov., isolated from the stomach of the euphausiid Nyctiphanes simplex (Hansen, 1911) in the Gulf of California.</title>
        <authorList>
            <person name="Gomez-Gil B."/>
            <person name="Aguilar-Mendez M."/>
            <person name="Lopez-Cortes A."/>
            <person name="Gomez-Gutierrez J."/>
            <person name="Roque A."/>
            <person name="Lang E."/>
            <person name="Gonzalez-Castillo A."/>
        </authorList>
    </citation>
    <scope>NUCLEOTIDE SEQUENCE [LARGE SCALE GENOMIC DNA]</scope>
    <source>
        <strain evidence="2 3">CAIM 600</strain>
    </source>
</reference>
<proteinExistence type="predicted"/>
<dbReference type="SUPFAM" id="SSF54427">
    <property type="entry name" value="NTF2-like"/>
    <property type="match status" value="1"/>
</dbReference>
<protein>
    <submittedName>
        <fullName evidence="2">Transcriptional regulator</fullName>
    </submittedName>
</protein>
<dbReference type="InterPro" id="IPR037401">
    <property type="entry name" value="SnoaL-like"/>
</dbReference>
<dbReference type="OrthoDB" id="1115105at2"/>
<dbReference type="RefSeq" id="WP_129121064.1">
    <property type="nucleotide sequence ID" value="NZ_PEIB01000002.1"/>
</dbReference>
<evidence type="ECO:0000313" key="3">
    <source>
        <dbReference type="Proteomes" id="UP000290287"/>
    </source>
</evidence>
<evidence type="ECO:0000313" key="2">
    <source>
        <dbReference type="EMBL" id="RXJ74595.1"/>
    </source>
</evidence>
<dbReference type="Gene3D" id="3.10.450.50">
    <property type="match status" value="1"/>
</dbReference>
<comment type="caution">
    <text evidence="2">The sequence shown here is derived from an EMBL/GenBank/DDBJ whole genome shotgun (WGS) entry which is preliminary data.</text>
</comment>
<sequence length="149" mass="16708">MIDSIAVSEKSPVEQFVTVYEALGKNNLAILDTIYSDDVVFEDPAHRIEGFENLSRYFDSLYENIIDCKFKVHNHAASGDIAFVNWTMTLAHPKLAGGKLRAIEGSTMLTFKNGKVTHHRDFFDLGAMLYEAVPVLGPTVKFLKKRLGQ</sequence>
<feature type="domain" description="SnoaL-like" evidence="1">
    <location>
        <begin position="19"/>
        <end position="119"/>
    </location>
</feature>
<evidence type="ECO:0000259" key="1">
    <source>
        <dbReference type="Pfam" id="PF12680"/>
    </source>
</evidence>
<name>A0A4Q0YUU3_9GAMM</name>
<keyword evidence="3" id="KW-1185">Reference proteome</keyword>